<dbReference type="RefSeq" id="XP_066832798.1">
    <property type="nucleotide sequence ID" value="XM_066976239.1"/>
</dbReference>
<keyword evidence="3" id="KW-1185">Reference proteome</keyword>
<feature type="compositionally biased region" description="Polar residues" evidence="1">
    <location>
        <begin position="417"/>
        <end position="429"/>
    </location>
</feature>
<gene>
    <name evidence="2" type="ORF">LODBEIA_P58600</name>
</gene>
<evidence type="ECO:0000313" key="2">
    <source>
        <dbReference type="EMBL" id="CAK9442109.1"/>
    </source>
</evidence>
<accession>A0ABP0ZU21</accession>
<evidence type="ECO:0000256" key="1">
    <source>
        <dbReference type="SAM" id="MobiDB-lite"/>
    </source>
</evidence>
<feature type="compositionally biased region" description="Low complexity" evidence="1">
    <location>
        <begin position="287"/>
        <end position="304"/>
    </location>
</feature>
<dbReference type="GeneID" id="92211056"/>
<evidence type="ECO:0000313" key="3">
    <source>
        <dbReference type="Proteomes" id="UP001497383"/>
    </source>
</evidence>
<feature type="compositionally biased region" description="Basic and acidic residues" evidence="1">
    <location>
        <begin position="234"/>
        <end position="286"/>
    </location>
</feature>
<name>A0ABP0ZU21_9ASCO</name>
<feature type="region of interest" description="Disordered" evidence="1">
    <location>
        <begin position="321"/>
        <end position="370"/>
    </location>
</feature>
<feature type="compositionally biased region" description="Basic and acidic residues" evidence="1">
    <location>
        <begin position="324"/>
        <end position="345"/>
    </location>
</feature>
<reference evidence="2 3" key="1">
    <citation type="submission" date="2024-03" db="EMBL/GenBank/DDBJ databases">
        <authorList>
            <person name="Brejova B."/>
        </authorList>
    </citation>
    <scope>NUCLEOTIDE SEQUENCE [LARGE SCALE GENOMIC DNA]</scope>
    <source>
        <strain evidence="2 3">CBS 14171</strain>
    </source>
</reference>
<sequence>MSYYYQPQNSSDADLSLLWNLLRQEQFNNYNHPRQHQQHQQQYYQYPVYFPQQQRQPSPRPRVVKKLETEDEFQIQIHKPFGNFNNYEVQVIKQKPPLIKLVIVAPKDNFRSENTFNLNYIDVDNINWTWYKQENILCLNVPKKLHYIHSNVEDIWNYLFGDGQHHGASFLEPEERELQFNKQGHEIVAPEAEDGEDNEDSLEQHEKLLQQAADALKTKEQKQLKFASGSSSGRDSEQKKAKAKAEAEAERQRKQEAAEAQQKEIEEKAARQAAEVARKKQEKEAARQAAIQKKRQALAQQQQEYQDKIKQAQQELENLVRQQQELEREDKPEPELEQVEQKQDQIKTQIHNDATAYFKDEDQSNALSRQQQQDFINQFFGFNLGPVVPQIDQLQNFKSKSTKPEKPEKPTSLSSSHQAASTTPTLDSSNTTPATTPANTPANTPASKANGALNKGSKNEAPLQRRRHSPKMEDVEDEESILWKKRFDH</sequence>
<feature type="compositionally biased region" description="Low complexity" evidence="1">
    <location>
        <begin position="430"/>
        <end position="446"/>
    </location>
</feature>
<organism evidence="2 3">
    <name type="scientific">Lodderomyces beijingensis</name>
    <dbReference type="NCBI Taxonomy" id="1775926"/>
    <lineage>
        <taxon>Eukaryota</taxon>
        <taxon>Fungi</taxon>
        <taxon>Dikarya</taxon>
        <taxon>Ascomycota</taxon>
        <taxon>Saccharomycotina</taxon>
        <taxon>Pichiomycetes</taxon>
        <taxon>Debaryomycetaceae</taxon>
        <taxon>Candida/Lodderomyces clade</taxon>
        <taxon>Lodderomyces</taxon>
    </lineage>
</organism>
<dbReference type="Proteomes" id="UP001497383">
    <property type="component" value="Chromosome 8"/>
</dbReference>
<dbReference type="EMBL" id="OZ022412">
    <property type="protein sequence ID" value="CAK9442109.1"/>
    <property type="molecule type" value="Genomic_DNA"/>
</dbReference>
<feature type="region of interest" description="Disordered" evidence="1">
    <location>
        <begin position="393"/>
        <end position="489"/>
    </location>
</feature>
<proteinExistence type="predicted"/>
<evidence type="ECO:0008006" key="4">
    <source>
        <dbReference type="Google" id="ProtNLM"/>
    </source>
</evidence>
<feature type="region of interest" description="Disordered" evidence="1">
    <location>
        <begin position="219"/>
        <end position="308"/>
    </location>
</feature>
<protein>
    <recommendedName>
        <fullName evidence="4">CS domain-containing protein</fullName>
    </recommendedName>
</protein>